<dbReference type="CDD" id="cd09731">
    <property type="entry name" value="Cse2_I-E"/>
    <property type="match status" value="1"/>
</dbReference>
<sequence>MSGSEVKSPGQIILGWWSIAVADRASGAARGLAARLRRATPASALAEPAVHNLASLLGLRARDAERLSLLVRLLAEVREHGSEPLAKRLGGPEPALSTLRFQRLMRAEGDELCDALRRAIGMADGRCNVAALGQDILRWDDKTRMAWCFNYFGENAPQTEKTESE</sequence>
<gene>
    <name evidence="1" type="primary">casB</name>
    <name evidence="1" type="ORF">HYN69_12330</name>
</gene>
<keyword evidence="2" id="KW-1185">Reference proteome</keyword>
<dbReference type="OrthoDB" id="7279660at2"/>
<evidence type="ECO:0000313" key="1">
    <source>
        <dbReference type="EMBL" id="AWB49186.1"/>
    </source>
</evidence>
<organism evidence="1 2">
    <name type="scientific">Paragemmobacter aquarius</name>
    <dbReference type="NCBI Taxonomy" id="2169400"/>
    <lineage>
        <taxon>Bacteria</taxon>
        <taxon>Pseudomonadati</taxon>
        <taxon>Pseudomonadota</taxon>
        <taxon>Alphaproteobacteria</taxon>
        <taxon>Rhodobacterales</taxon>
        <taxon>Paracoccaceae</taxon>
        <taxon>Paragemmobacter</taxon>
    </lineage>
</organism>
<dbReference type="AlphaFoldDB" id="A0A2S0UMZ9"/>
<dbReference type="Pfam" id="PF09485">
    <property type="entry name" value="CRISPR_Cse2"/>
    <property type="match status" value="1"/>
</dbReference>
<evidence type="ECO:0000313" key="2">
    <source>
        <dbReference type="Proteomes" id="UP000244496"/>
    </source>
</evidence>
<dbReference type="Proteomes" id="UP000244496">
    <property type="component" value="Chromosome"/>
</dbReference>
<dbReference type="EMBL" id="CP028918">
    <property type="protein sequence ID" value="AWB49186.1"/>
    <property type="molecule type" value="Genomic_DNA"/>
</dbReference>
<dbReference type="Gene3D" id="1.10.520.40">
    <property type="entry name" value="CRISPR-associated protein Cse2"/>
    <property type="match status" value="1"/>
</dbReference>
<accession>A0A2S0UMZ9</accession>
<dbReference type="RefSeq" id="WP_108436003.1">
    <property type="nucleotide sequence ID" value="NZ_CP028918.1"/>
</dbReference>
<dbReference type="NCBIfam" id="TIGR02548">
    <property type="entry name" value="casB_cse2"/>
    <property type="match status" value="1"/>
</dbReference>
<dbReference type="InterPro" id="IPR013382">
    <property type="entry name" value="CRISPR-assoc_prot_Cse2"/>
</dbReference>
<proteinExistence type="predicted"/>
<dbReference type="InterPro" id="IPR038287">
    <property type="entry name" value="Cse2_sf"/>
</dbReference>
<name>A0A2S0UMZ9_9RHOB</name>
<protein>
    <submittedName>
        <fullName evidence="1">Type I-E CRISPR-associated protein Cse2/CasB</fullName>
    </submittedName>
</protein>
<dbReference type="KEGG" id="geh:HYN69_12330"/>
<reference evidence="1 2" key="1">
    <citation type="submission" date="2018-04" db="EMBL/GenBank/DDBJ databases">
        <title>Genome sequencing of Gemmobacter.</title>
        <authorList>
            <person name="Yi H."/>
            <person name="Baek M.-G."/>
        </authorList>
    </citation>
    <scope>NUCLEOTIDE SEQUENCE [LARGE SCALE GENOMIC DNA]</scope>
    <source>
        <strain evidence="1 2">HYN0069</strain>
    </source>
</reference>